<evidence type="ECO:0000313" key="4">
    <source>
        <dbReference type="Proteomes" id="UP000290657"/>
    </source>
</evidence>
<keyword evidence="4" id="KW-1185">Reference proteome</keyword>
<dbReference type="Proteomes" id="UP000290657">
    <property type="component" value="Unassembled WGS sequence"/>
</dbReference>
<dbReference type="Gene3D" id="3.40.830.10">
    <property type="entry name" value="LigB-like"/>
    <property type="match status" value="1"/>
</dbReference>
<reference evidence="3 4" key="1">
    <citation type="submission" date="2017-10" db="EMBL/GenBank/DDBJ databases">
        <title>Genomics of the genus Arcobacter.</title>
        <authorList>
            <person name="Perez-Cataluna A."/>
            <person name="Figueras M.J."/>
        </authorList>
    </citation>
    <scope>NUCLEOTIDE SEQUENCE [LARGE SCALE GENOMIC DNA]</scope>
    <source>
        <strain evidence="3 4">CECT 8987</strain>
    </source>
</reference>
<dbReference type="CDD" id="cd07361">
    <property type="entry name" value="MEMO_like"/>
    <property type="match status" value="1"/>
</dbReference>
<comment type="similarity">
    <text evidence="1 2">Belongs to the MEMO1 family.</text>
</comment>
<dbReference type="PANTHER" id="PTHR11060:SF0">
    <property type="entry name" value="PROTEIN MEMO1"/>
    <property type="match status" value="1"/>
</dbReference>
<dbReference type="NCBIfam" id="TIGR04336">
    <property type="entry name" value="AmmeMemoSam_B"/>
    <property type="match status" value="1"/>
</dbReference>
<dbReference type="OrthoDB" id="9785549at2"/>
<dbReference type="RefSeq" id="WP_128994661.1">
    <property type="nucleotide sequence ID" value="NZ_PDKN01000001.1"/>
</dbReference>
<dbReference type="Pfam" id="PF01875">
    <property type="entry name" value="Memo"/>
    <property type="match status" value="1"/>
</dbReference>
<evidence type="ECO:0000256" key="2">
    <source>
        <dbReference type="HAMAP-Rule" id="MF_00055"/>
    </source>
</evidence>
<dbReference type="AlphaFoldDB" id="A0A4Q0XT23"/>
<accession>A0A4Q0XT23</accession>
<gene>
    <name evidence="3" type="primary">amrB</name>
    <name evidence="3" type="ORF">CRV04_00485</name>
</gene>
<name>A0A4Q0XT23_9BACT</name>
<dbReference type="InterPro" id="IPR002737">
    <property type="entry name" value="MEMO1_fam"/>
</dbReference>
<evidence type="ECO:0000313" key="3">
    <source>
        <dbReference type="EMBL" id="RXJ60526.1"/>
    </source>
</evidence>
<organism evidence="3 4">
    <name type="scientific">Candidatus Marinarcus aquaticus</name>
    <dbReference type="NCBI Taxonomy" id="2044504"/>
    <lineage>
        <taxon>Bacteria</taxon>
        <taxon>Pseudomonadati</taxon>
        <taxon>Campylobacterota</taxon>
        <taxon>Epsilonproteobacteria</taxon>
        <taxon>Campylobacterales</taxon>
        <taxon>Arcobacteraceae</taxon>
        <taxon>Candidatus Marinarcus</taxon>
    </lineage>
</organism>
<sequence>MKHRKASFSGSFYPNSAKEIEKMIVQMRVSNETQTDMHDIKAMIAPHAGYIYSGYTANKAYSLVQEHNVHPKRIVVIGPSHRIYLKGASIALYDDYETPLGDISIDYEFSAKLKEQFDELSFNPLAHSEHSTETQMPFIKTYFPNTQVVEIVYGDISVESLCDIIREIMVQSHTFIVISTDLSHFHTQEEANILDAQFLKAIETMDIEALETKCEACGITGVEALIQWAKENKLQTQVLDYRTSMNTNHDASKVVGYTSAIIGER</sequence>
<dbReference type="HAMAP" id="MF_00055">
    <property type="entry name" value="MEMO1"/>
    <property type="match status" value="1"/>
</dbReference>
<proteinExistence type="inferred from homology"/>
<dbReference type="EMBL" id="PDKN01000001">
    <property type="protein sequence ID" value="RXJ60526.1"/>
    <property type="molecule type" value="Genomic_DNA"/>
</dbReference>
<comment type="caution">
    <text evidence="3">The sequence shown here is derived from an EMBL/GenBank/DDBJ whole genome shotgun (WGS) entry which is preliminary data.</text>
</comment>
<protein>
    <recommendedName>
        <fullName evidence="2">MEMO1 family protein CRV04_00485</fullName>
    </recommendedName>
</protein>
<evidence type="ECO:0000256" key="1">
    <source>
        <dbReference type="ARBA" id="ARBA00006315"/>
    </source>
</evidence>
<dbReference type="PANTHER" id="PTHR11060">
    <property type="entry name" value="PROTEIN MEMO1"/>
    <property type="match status" value="1"/>
</dbReference>